<dbReference type="Proteomes" id="UP000267159">
    <property type="component" value="Unassembled WGS sequence"/>
</dbReference>
<comment type="caution">
    <text evidence="1">The sequence shown here is derived from an EMBL/GenBank/DDBJ whole genome shotgun (WGS) entry which is preliminary data.</text>
</comment>
<evidence type="ECO:0000313" key="1">
    <source>
        <dbReference type="EMBL" id="RLT78217.1"/>
    </source>
</evidence>
<proteinExistence type="predicted"/>
<name>A0A3L8A4X1_9BACE</name>
<protein>
    <submittedName>
        <fullName evidence="1">Uncharacterized protein</fullName>
    </submittedName>
</protein>
<sequence>MAENQVKVRPTLTDLKVGKAVTFPIEKTKSVRAQASDLGLILNRKYQTETDREKRIITVIRIS</sequence>
<evidence type="ECO:0000313" key="2">
    <source>
        <dbReference type="Proteomes" id="UP000267159"/>
    </source>
</evidence>
<dbReference type="AlphaFoldDB" id="A0A3L8A4X1"/>
<organism evidence="1 2">
    <name type="scientific">Bacteroides acidifaciens</name>
    <dbReference type="NCBI Taxonomy" id="85831"/>
    <lineage>
        <taxon>Bacteria</taxon>
        <taxon>Pseudomonadati</taxon>
        <taxon>Bacteroidota</taxon>
        <taxon>Bacteroidia</taxon>
        <taxon>Bacteroidales</taxon>
        <taxon>Bacteroidaceae</taxon>
        <taxon>Bacteroides</taxon>
    </lineage>
</organism>
<accession>A0A3L8A4X1</accession>
<dbReference type="EMBL" id="RAZM01000154">
    <property type="protein sequence ID" value="RLT78217.1"/>
    <property type="molecule type" value="Genomic_DNA"/>
</dbReference>
<dbReference type="RefSeq" id="WP_121765915.1">
    <property type="nucleotide sequence ID" value="NZ_CAMXQH010000070.1"/>
</dbReference>
<gene>
    <name evidence="1" type="ORF">D7Y07_20515</name>
</gene>
<reference evidence="1 2" key="1">
    <citation type="submission" date="2018-09" db="EMBL/GenBank/DDBJ databases">
        <title>Murine metabolic-syndrome-specific gut microbial biobank.</title>
        <authorList>
            <person name="Liu C."/>
        </authorList>
    </citation>
    <scope>NUCLEOTIDE SEQUENCE [LARGE SCALE GENOMIC DNA]</scope>
    <source>
        <strain evidence="1 2">0.1X-D8-26</strain>
    </source>
</reference>